<protein>
    <submittedName>
        <fullName evidence="4">Nucleoside hydrolase</fullName>
    </submittedName>
</protein>
<evidence type="ECO:0000313" key="5">
    <source>
        <dbReference type="Proteomes" id="UP000291259"/>
    </source>
</evidence>
<organism evidence="4 5">
    <name type="scientific">Agromyces protaetiae</name>
    <dbReference type="NCBI Taxonomy" id="2509455"/>
    <lineage>
        <taxon>Bacteria</taxon>
        <taxon>Bacillati</taxon>
        <taxon>Actinomycetota</taxon>
        <taxon>Actinomycetes</taxon>
        <taxon>Micrococcales</taxon>
        <taxon>Microbacteriaceae</taxon>
        <taxon>Agromyces</taxon>
    </lineage>
</organism>
<dbReference type="GO" id="GO:0005829">
    <property type="term" value="C:cytosol"/>
    <property type="evidence" value="ECO:0007669"/>
    <property type="project" value="TreeGrafter"/>
</dbReference>
<evidence type="ECO:0000313" key="4">
    <source>
        <dbReference type="EMBL" id="QAY72241.1"/>
    </source>
</evidence>
<proteinExistence type="predicted"/>
<keyword evidence="1 4" id="KW-0378">Hydrolase</keyword>
<dbReference type="Pfam" id="PF01156">
    <property type="entry name" value="IU_nuc_hydro"/>
    <property type="match status" value="1"/>
</dbReference>
<dbReference type="SUPFAM" id="SSF53590">
    <property type="entry name" value="Nucleoside hydrolase"/>
    <property type="match status" value="1"/>
</dbReference>
<dbReference type="OrthoDB" id="9797882at2"/>
<dbReference type="KEGG" id="agf:ET445_01690"/>
<evidence type="ECO:0000259" key="3">
    <source>
        <dbReference type="Pfam" id="PF01156"/>
    </source>
</evidence>
<evidence type="ECO:0000256" key="1">
    <source>
        <dbReference type="ARBA" id="ARBA00022801"/>
    </source>
</evidence>
<keyword evidence="5" id="KW-1185">Reference proteome</keyword>
<dbReference type="Gene3D" id="3.90.245.10">
    <property type="entry name" value="Ribonucleoside hydrolase-like"/>
    <property type="match status" value="1"/>
</dbReference>
<name>A0A4V0YGS6_9MICO</name>
<reference evidence="4 5" key="1">
    <citation type="submission" date="2019-01" db="EMBL/GenBank/DDBJ databases">
        <title>Genome sequencing of strain FW100M-8.</title>
        <authorList>
            <person name="Heo J."/>
            <person name="Kim S.-J."/>
            <person name="Kim J.-S."/>
            <person name="Hong S.-B."/>
            <person name="Kwon S.-W."/>
        </authorList>
    </citation>
    <scope>NUCLEOTIDE SEQUENCE [LARGE SCALE GENOMIC DNA]</scope>
    <source>
        <strain evidence="4 5">FW100M-8</strain>
    </source>
</reference>
<dbReference type="InterPro" id="IPR023186">
    <property type="entry name" value="IUNH"/>
</dbReference>
<dbReference type="GO" id="GO:0006152">
    <property type="term" value="P:purine nucleoside catabolic process"/>
    <property type="evidence" value="ECO:0007669"/>
    <property type="project" value="TreeGrafter"/>
</dbReference>
<feature type="domain" description="Inosine/uridine-preferring nucleoside hydrolase" evidence="3">
    <location>
        <begin position="2"/>
        <end position="277"/>
    </location>
</feature>
<dbReference type="PANTHER" id="PTHR12304:SF4">
    <property type="entry name" value="URIDINE NUCLEOSIDASE"/>
    <property type="match status" value="1"/>
</dbReference>
<dbReference type="InterPro" id="IPR001910">
    <property type="entry name" value="Inosine/uridine_hydrolase_dom"/>
</dbReference>
<dbReference type="AlphaFoldDB" id="A0A4V0YGS6"/>
<dbReference type="PANTHER" id="PTHR12304">
    <property type="entry name" value="INOSINE-URIDINE PREFERRING NUCLEOSIDE HYDROLASE"/>
    <property type="match status" value="1"/>
</dbReference>
<sequence>MLIIDTDLGSDVDDAMALGVVLGSPELAPYAVTTVYGDTVLRARLASRLVSLSSGPRPTDIVPGRTETLSGKPVWWAGHEGERYPDLASEPLSDERDAVAFITRLAAEHPGEVDLLAIGPLTDVAACLDVDPAFAGNLRRLVIMGGDFREGDARVSEHNIVSDVTAAQRVFDSELEIVVGGLDLTTQLTVGRSIVDDIAAAGPFGAALAEEIAQWWAFMDDSENTPHDPILAVYLARPELFRTERARVAVTDDGFTREAVDAEGQVLILRSMDTEAVLAEIVRRIRAAG</sequence>
<gene>
    <name evidence="4" type="ORF">ET445_01690</name>
</gene>
<evidence type="ECO:0000256" key="2">
    <source>
        <dbReference type="ARBA" id="ARBA00023295"/>
    </source>
</evidence>
<accession>A0A4V0YGS6</accession>
<dbReference type="InterPro" id="IPR036452">
    <property type="entry name" value="Ribo_hydro-like"/>
</dbReference>
<dbReference type="GO" id="GO:0008477">
    <property type="term" value="F:purine nucleosidase activity"/>
    <property type="evidence" value="ECO:0007669"/>
    <property type="project" value="TreeGrafter"/>
</dbReference>
<dbReference type="Proteomes" id="UP000291259">
    <property type="component" value="Chromosome"/>
</dbReference>
<keyword evidence="2" id="KW-0326">Glycosidase</keyword>
<dbReference type="EMBL" id="CP035491">
    <property type="protein sequence ID" value="QAY72241.1"/>
    <property type="molecule type" value="Genomic_DNA"/>
</dbReference>
<dbReference type="RefSeq" id="WP_129188269.1">
    <property type="nucleotide sequence ID" value="NZ_CP035491.1"/>
</dbReference>